<comment type="caution">
    <text evidence="6">The sequence shown here is derived from an EMBL/GenBank/DDBJ whole genome shotgun (WGS) entry which is preliminary data.</text>
</comment>
<dbReference type="InterPro" id="IPR029486">
    <property type="entry name" value="GH97_N"/>
</dbReference>
<dbReference type="Gene3D" id="2.60.40.1180">
    <property type="entry name" value="Golgi alpha-mannosidase II"/>
    <property type="match status" value="1"/>
</dbReference>
<feature type="domain" description="Glycosyl-hydrolase 97 catalytic" evidence="3">
    <location>
        <begin position="306"/>
        <end position="465"/>
    </location>
</feature>
<protein>
    <submittedName>
        <fullName evidence="6">Alpha-glucosidase</fullName>
        <ecNumber evidence="6">3.2.1.22</ecNumber>
    </submittedName>
</protein>
<dbReference type="Pfam" id="PF14509">
    <property type="entry name" value="GH97_C"/>
    <property type="match status" value="1"/>
</dbReference>
<gene>
    <name evidence="6" type="ORF">EZS27_002918</name>
</gene>
<dbReference type="Gene3D" id="3.20.20.70">
    <property type="entry name" value="Aldolase class I"/>
    <property type="match status" value="1"/>
</dbReference>
<organism evidence="6">
    <name type="scientific">termite gut metagenome</name>
    <dbReference type="NCBI Taxonomy" id="433724"/>
    <lineage>
        <taxon>unclassified sequences</taxon>
        <taxon>metagenomes</taxon>
        <taxon>organismal metagenomes</taxon>
    </lineage>
</organism>
<dbReference type="InterPro" id="IPR019563">
    <property type="entry name" value="GH97_catalytic"/>
</dbReference>
<dbReference type="SUPFAM" id="SSF51445">
    <property type="entry name" value="(Trans)glycosidases"/>
    <property type="match status" value="1"/>
</dbReference>
<evidence type="ECO:0000259" key="3">
    <source>
        <dbReference type="Pfam" id="PF10566"/>
    </source>
</evidence>
<sequence>MNYLIHLRKSLALLFLIGTVFTVQAQKPIELVSPDGNIKVSVVLGDKIYYTISDRNEVLLQNNEMQLQFRNETFGKNPKLISRKSLQVDADIQPTVPLKFAIVKNRYNQLILNFQGNYSVEFRAFDDGVAYRFISRKKGIVEVMHEDFNLNFPAVYQLHLQQGGFNTNYEEPYKHLQSKDVNVEDPMILLPLLIDTQKGTKILISEADLNDYPNMFLRGHGEKNSFTSVFSHAPLKVKTDGRNINVVEEADYIARITGIRAFPWRYFIIAGNDCRLVESTMVCRLSPSTVLNDVSWIKPGLVMWDWMNRWTDYGPEVNYKAGVNTAAYKHYIDFSARNNIPYLVVDEGWSKDYIHLKEVIPNVDLPELVSYGKAKNVGIILWVTYSGIEADLLDDSYNIFEHYSKMGIKGFKIDFMDRNDQDVVNFYKRAAKEAAENHLLLEFHGNHKPTGLEYQYPNVLSYEGVRGLENRRTCTPDNSIYFPFMRNILGPMSFTPGSMLNVQPENFGNGLPPNMVQIGTRVYHMAAYIVFESGLQMIADSPRQFDQNPDCSQFIFSTPVTWDETRALVAQVGEYVVVAKRRGEKWWIGGITNNAQKLREFDITLDFLPPGTFNMTAFEDGLNADSQAMDYDVRKTSVKQGDKIHIKMARNGGWAAVIE</sequence>
<dbReference type="InterPro" id="IPR014718">
    <property type="entry name" value="GH-type_carb-bd"/>
</dbReference>
<evidence type="ECO:0000256" key="2">
    <source>
        <dbReference type="ARBA" id="ARBA00023295"/>
    </source>
</evidence>
<dbReference type="EMBL" id="SNRY01000042">
    <property type="protein sequence ID" value="KAA6349680.1"/>
    <property type="molecule type" value="Genomic_DNA"/>
</dbReference>
<name>A0A5J4SWU1_9ZZZZ</name>
<keyword evidence="2 6" id="KW-0326">Glycosidase</keyword>
<dbReference type="PANTHER" id="PTHR35803:SF2">
    <property type="entry name" value="RETAINING ALPHA-GALACTOSIDASE"/>
    <property type="match status" value="1"/>
</dbReference>
<dbReference type="Pfam" id="PF10566">
    <property type="entry name" value="Glyco_hydro_97"/>
    <property type="match status" value="1"/>
</dbReference>
<keyword evidence="1 6" id="KW-0378">Hydrolase</keyword>
<dbReference type="InterPro" id="IPR052720">
    <property type="entry name" value="Glycosyl_hydrolase_97"/>
</dbReference>
<dbReference type="PANTHER" id="PTHR35803">
    <property type="entry name" value="GLUCAN 1,4-ALPHA-GLUCOSIDASE SUSB-RELATED"/>
    <property type="match status" value="1"/>
</dbReference>
<reference evidence="6" key="1">
    <citation type="submission" date="2019-03" db="EMBL/GenBank/DDBJ databases">
        <title>Single cell metagenomics reveals metabolic interactions within the superorganism composed of flagellate Streblomastix strix and complex community of Bacteroidetes bacteria on its surface.</title>
        <authorList>
            <person name="Treitli S.C."/>
            <person name="Kolisko M."/>
            <person name="Husnik F."/>
            <person name="Keeling P."/>
            <person name="Hampl V."/>
        </authorList>
    </citation>
    <scope>NUCLEOTIDE SEQUENCE</scope>
    <source>
        <strain evidence="6">STM</strain>
    </source>
</reference>
<accession>A0A5J4SWU1</accession>
<proteinExistence type="predicted"/>
<feature type="domain" description="Glycosyl-hydrolase 97 N-terminal" evidence="4">
    <location>
        <begin position="31"/>
        <end position="286"/>
    </location>
</feature>
<dbReference type="InterPro" id="IPR029483">
    <property type="entry name" value="GH97_C"/>
</dbReference>
<evidence type="ECO:0000259" key="4">
    <source>
        <dbReference type="Pfam" id="PF14508"/>
    </source>
</evidence>
<dbReference type="InterPro" id="IPR017853">
    <property type="entry name" value="GH"/>
</dbReference>
<dbReference type="GO" id="GO:0030246">
    <property type="term" value="F:carbohydrate binding"/>
    <property type="evidence" value="ECO:0007669"/>
    <property type="project" value="InterPro"/>
</dbReference>
<evidence type="ECO:0000259" key="5">
    <source>
        <dbReference type="Pfam" id="PF14509"/>
    </source>
</evidence>
<dbReference type="Gene3D" id="2.70.98.10">
    <property type="match status" value="1"/>
</dbReference>
<evidence type="ECO:0000313" key="6">
    <source>
        <dbReference type="EMBL" id="KAA6349680.1"/>
    </source>
</evidence>
<dbReference type="AlphaFoldDB" id="A0A5J4SWU1"/>
<dbReference type="EC" id="3.2.1.22" evidence="6"/>
<dbReference type="Pfam" id="PF14508">
    <property type="entry name" value="GH97_N"/>
    <property type="match status" value="1"/>
</dbReference>
<evidence type="ECO:0000256" key="1">
    <source>
        <dbReference type="ARBA" id="ARBA00022801"/>
    </source>
</evidence>
<dbReference type="GO" id="GO:0004557">
    <property type="term" value="F:alpha-galactosidase activity"/>
    <property type="evidence" value="ECO:0007669"/>
    <property type="project" value="UniProtKB-EC"/>
</dbReference>
<dbReference type="InterPro" id="IPR013785">
    <property type="entry name" value="Aldolase_TIM"/>
</dbReference>
<feature type="domain" description="Glycosyl-hydrolase 97 C-terminal oligomerisation" evidence="5">
    <location>
        <begin position="561"/>
        <end position="658"/>
    </location>
</feature>
<dbReference type="InterPro" id="IPR013780">
    <property type="entry name" value="Glyco_hydro_b"/>
</dbReference>